<dbReference type="Proteomes" id="UP000001635">
    <property type="component" value="Chromosome"/>
</dbReference>
<reference evidence="2" key="1">
    <citation type="submission" date="2011-07" db="EMBL/GenBank/DDBJ databases">
        <title>The complete genome of Cyclobacterium marinum DSM 745.</title>
        <authorList>
            <person name="Lucas S."/>
            <person name="Han J."/>
            <person name="Lapidus A."/>
            <person name="Bruce D."/>
            <person name="Goodwin L."/>
            <person name="Pitluck S."/>
            <person name="Peters L."/>
            <person name="Kyrpides N."/>
            <person name="Mavromatis K."/>
            <person name="Ivanova N."/>
            <person name="Ovchinnikova G."/>
            <person name="Chertkov O."/>
            <person name="Detter J.C."/>
            <person name="Tapia R."/>
            <person name="Han C."/>
            <person name="Land M."/>
            <person name="Hauser L."/>
            <person name="Markowitz V."/>
            <person name="Cheng J.-F."/>
            <person name="Hugenholtz P."/>
            <person name="Woyke T."/>
            <person name="Wu D."/>
            <person name="Tindall B."/>
            <person name="Schuetze A."/>
            <person name="Brambilla E."/>
            <person name="Klenk H.-P."/>
            <person name="Eisen J.A."/>
        </authorList>
    </citation>
    <scope>NUCLEOTIDE SEQUENCE [LARGE SCALE GENOMIC DNA]</scope>
    <source>
        <strain evidence="2">ATCC 25205 / DSM 745 / LMG 13164 / NCIMB 1802</strain>
    </source>
</reference>
<dbReference type="SUPFAM" id="SSF54593">
    <property type="entry name" value="Glyoxalase/Bleomycin resistance protein/Dihydroxybiphenyl dioxygenase"/>
    <property type="match status" value="1"/>
</dbReference>
<organism evidence="1 2">
    <name type="scientific">Cyclobacterium marinum (strain ATCC 25205 / DSM 745 / LMG 13164 / NCIMB 1802)</name>
    <name type="common">Flectobacillus marinus</name>
    <dbReference type="NCBI Taxonomy" id="880070"/>
    <lineage>
        <taxon>Bacteria</taxon>
        <taxon>Pseudomonadati</taxon>
        <taxon>Bacteroidota</taxon>
        <taxon>Cytophagia</taxon>
        <taxon>Cytophagales</taxon>
        <taxon>Cyclobacteriaceae</taxon>
        <taxon>Cyclobacterium</taxon>
    </lineage>
</organism>
<dbReference type="HOGENOM" id="CLU_140151_0_0_10"/>
<dbReference type="RefSeq" id="WP_014021455.1">
    <property type="nucleotide sequence ID" value="NC_015914.1"/>
</dbReference>
<dbReference type="EMBL" id="CP002955">
    <property type="protein sequence ID" value="AEL27168.1"/>
    <property type="molecule type" value="Genomic_DNA"/>
</dbReference>
<gene>
    <name evidence="1" type="ordered locus">Cycma_3447</name>
</gene>
<keyword evidence="2" id="KW-1185">Reference proteome</keyword>
<proteinExistence type="predicted"/>
<dbReference type="KEGG" id="cmr:Cycma_3447"/>
<dbReference type="STRING" id="880070.Cycma_3447"/>
<accession>G0IXH9</accession>
<evidence type="ECO:0008006" key="3">
    <source>
        <dbReference type="Google" id="ProtNLM"/>
    </source>
</evidence>
<dbReference type="eggNOG" id="COG0346">
    <property type="taxonomic scope" value="Bacteria"/>
</dbReference>
<dbReference type="OrthoDB" id="2871523at2"/>
<dbReference type="Gene3D" id="3.10.180.10">
    <property type="entry name" value="2,3-Dihydroxybiphenyl 1,2-Dioxygenase, domain 1"/>
    <property type="match status" value="1"/>
</dbReference>
<dbReference type="AlphaFoldDB" id="G0IXH9"/>
<evidence type="ECO:0000313" key="1">
    <source>
        <dbReference type="EMBL" id="AEL27168.1"/>
    </source>
</evidence>
<protein>
    <recommendedName>
        <fullName evidence="3">Glyoxalase-like domain-containing protein</fullName>
    </recommendedName>
</protein>
<sequence length="131" mass="14941">MEKIEFDGGVNIAIKIPKAKYEKTVEFYRDTLQLSVSEKPISNPTVSRTHEVKFGQNRLWLDCVDNYTHSETWLELKTPDVEKATEYLKDKGVETCDELEQIPKENHWIMDPAGTVFIVGKDRSAGPGLNV</sequence>
<dbReference type="InterPro" id="IPR029068">
    <property type="entry name" value="Glyas_Bleomycin-R_OHBP_Dase"/>
</dbReference>
<evidence type="ECO:0000313" key="2">
    <source>
        <dbReference type="Proteomes" id="UP000001635"/>
    </source>
</evidence>
<name>G0IXH9_CYCMS</name>